<protein>
    <submittedName>
        <fullName evidence="1">Uncharacterized protein</fullName>
    </submittedName>
</protein>
<organism evidence="1">
    <name type="scientific">Arundo donax</name>
    <name type="common">Giant reed</name>
    <name type="synonym">Donax arundinaceus</name>
    <dbReference type="NCBI Taxonomy" id="35708"/>
    <lineage>
        <taxon>Eukaryota</taxon>
        <taxon>Viridiplantae</taxon>
        <taxon>Streptophyta</taxon>
        <taxon>Embryophyta</taxon>
        <taxon>Tracheophyta</taxon>
        <taxon>Spermatophyta</taxon>
        <taxon>Magnoliopsida</taxon>
        <taxon>Liliopsida</taxon>
        <taxon>Poales</taxon>
        <taxon>Poaceae</taxon>
        <taxon>PACMAD clade</taxon>
        <taxon>Arundinoideae</taxon>
        <taxon>Arundineae</taxon>
        <taxon>Arundo</taxon>
    </lineage>
</organism>
<sequence length="76" mass="8851">MARTIVFLYNACTKVYSYKIDLSIINNHESIILADNCIGQMPFNPLMRIMQMNLSSLLDTIMNIKAFPMLQCQHYF</sequence>
<reference evidence="1" key="2">
    <citation type="journal article" date="2015" name="Data Brief">
        <title>Shoot transcriptome of the giant reed, Arundo donax.</title>
        <authorList>
            <person name="Barrero R.A."/>
            <person name="Guerrero F.D."/>
            <person name="Moolhuijzen P."/>
            <person name="Goolsby J.A."/>
            <person name="Tidwell J."/>
            <person name="Bellgard S.E."/>
            <person name="Bellgard M.I."/>
        </authorList>
    </citation>
    <scope>NUCLEOTIDE SEQUENCE</scope>
    <source>
        <tissue evidence="1">Shoot tissue taken approximately 20 cm above the soil surface</tissue>
    </source>
</reference>
<proteinExistence type="predicted"/>
<name>A0A0A9H9J0_ARUDO</name>
<reference evidence="1" key="1">
    <citation type="submission" date="2014-09" db="EMBL/GenBank/DDBJ databases">
        <authorList>
            <person name="Magalhaes I.L.F."/>
            <person name="Oliveira U."/>
            <person name="Santos F.R."/>
            <person name="Vidigal T.H.D.A."/>
            <person name="Brescovit A.D."/>
            <person name="Santos A.J."/>
        </authorList>
    </citation>
    <scope>NUCLEOTIDE SEQUENCE</scope>
    <source>
        <tissue evidence="1">Shoot tissue taken approximately 20 cm above the soil surface</tissue>
    </source>
</reference>
<accession>A0A0A9H9J0</accession>
<dbReference type="AlphaFoldDB" id="A0A0A9H9J0"/>
<dbReference type="EMBL" id="GBRH01166395">
    <property type="protein sequence ID" value="JAE31501.1"/>
    <property type="molecule type" value="Transcribed_RNA"/>
</dbReference>
<evidence type="ECO:0000313" key="1">
    <source>
        <dbReference type="EMBL" id="JAE31501.1"/>
    </source>
</evidence>